<feature type="domain" description="CCHC-type" evidence="3">
    <location>
        <begin position="145"/>
        <end position="159"/>
    </location>
</feature>
<reference evidence="4" key="1">
    <citation type="submission" date="2018-11" db="EMBL/GenBank/DDBJ databases">
        <authorList>
            <person name="Grassa J C."/>
        </authorList>
    </citation>
    <scope>NUCLEOTIDE SEQUENCE [LARGE SCALE GENOMIC DNA]</scope>
</reference>
<dbReference type="PROSITE" id="PS50158">
    <property type="entry name" value="ZF_CCHC"/>
    <property type="match status" value="1"/>
</dbReference>
<dbReference type="GO" id="GO:0008270">
    <property type="term" value="F:zinc ion binding"/>
    <property type="evidence" value="ECO:0007669"/>
    <property type="project" value="UniProtKB-KW"/>
</dbReference>
<evidence type="ECO:0000256" key="2">
    <source>
        <dbReference type="SAM" id="MobiDB-lite"/>
    </source>
</evidence>
<keyword evidence="1" id="KW-0863">Zinc-finger</keyword>
<dbReference type="InterPro" id="IPR040256">
    <property type="entry name" value="At4g02000-like"/>
</dbReference>
<sequence length="416" mass="46278">MFIEAVLIRLAEVLILDEGDGPVLPLNKAGIEEGKKRMDLCLVGKVIGLRPANKDGEISKMNFDFTSFWISINNVPLACMTELFAREWGEHIGKLGDIKIVNGTMKVRVQINITEPLKRGLRVVVDEQGTEVSLIFQYEHLPDFCFDCGIIGHKALDCPLRDFAGDNPNFDRGRFCSWMCAPSLPPRDRFRSNKKRDDYPNNRPIMTMGEASRIVSAVERNRIRYSSPPLEELAPTSILEARERDEESAGSNEGDKVKSELYPSPGSMVAEVSVLPDAKKGKVVVVDMSSTGVEKVSTSLNINMYDEAELNDHSKQRLNKANKGKGIMVHSSRDELSFRQALQQTFEPLIKAQKSKTWKRLNSSNGRGSKAGGGGKRKMDIEVTNESVKKGRKDEIFEVAPGAVNTILAKPVEQAR</sequence>
<dbReference type="Gramene" id="evm.model.08.824">
    <property type="protein sequence ID" value="cds.evm.model.08.824"/>
    <property type="gene ID" value="evm.TU.08.824"/>
</dbReference>
<evidence type="ECO:0000256" key="1">
    <source>
        <dbReference type="PROSITE-ProRule" id="PRU00047"/>
    </source>
</evidence>
<dbReference type="Pfam" id="PF14392">
    <property type="entry name" value="zf-CCHC_4"/>
    <property type="match status" value="1"/>
</dbReference>
<name>A0A803QCH3_CANSA</name>
<feature type="compositionally biased region" description="Basic and acidic residues" evidence="2">
    <location>
        <begin position="377"/>
        <end position="387"/>
    </location>
</feature>
<reference evidence="4" key="2">
    <citation type="submission" date="2021-03" db="UniProtKB">
        <authorList>
            <consortium name="EnsemblPlants"/>
        </authorList>
    </citation>
    <scope>IDENTIFICATION</scope>
</reference>
<dbReference type="InterPro" id="IPR025836">
    <property type="entry name" value="Zn_knuckle_CX2CX4HX4C"/>
</dbReference>
<proteinExistence type="predicted"/>
<dbReference type="PANTHER" id="PTHR31286:SF178">
    <property type="entry name" value="DUF4283 DOMAIN-CONTAINING PROTEIN"/>
    <property type="match status" value="1"/>
</dbReference>
<dbReference type="EnsemblPlants" id="evm.model.08.824">
    <property type="protein sequence ID" value="cds.evm.model.08.824"/>
    <property type="gene ID" value="evm.TU.08.824"/>
</dbReference>
<accession>A0A803QCH3</accession>
<organism evidence="4 5">
    <name type="scientific">Cannabis sativa</name>
    <name type="common">Hemp</name>
    <name type="synonym">Marijuana</name>
    <dbReference type="NCBI Taxonomy" id="3483"/>
    <lineage>
        <taxon>Eukaryota</taxon>
        <taxon>Viridiplantae</taxon>
        <taxon>Streptophyta</taxon>
        <taxon>Embryophyta</taxon>
        <taxon>Tracheophyta</taxon>
        <taxon>Spermatophyta</taxon>
        <taxon>Magnoliopsida</taxon>
        <taxon>eudicotyledons</taxon>
        <taxon>Gunneridae</taxon>
        <taxon>Pentapetalae</taxon>
        <taxon>rosids</taxon>
        <taxon>fabids</taxon>
        <taxon>Rosales</taxon>
        <taxon>Cannabaceae</taxon>
        <taxon>Cannabis</taxon>
    </lineage>
</organism>
<dbReference type="GO" id="GO:0003676">
    <property type="term" value="F:nucleic acid binding"/>
    <property type="evidence" value="ECO:0007669"/>
    <property type="project" value="InterPro"/>
</dbReference>
<evidence type="ECO:0000313" key="5">
    <source>
        <dbReference type="Proteomes" id="UP000596661"/>
    </source>
</evidence>
<dbReference type="EMBL" id="UZAU01000693">
    <property type="status" value="NOT_ANNOTATED_CDS"/>
    <property type="molecule type" value="Genomic_DNA"/>
</dbReference>
<feature type="region of interest" description="Disordered" evidence="2">
    <location>
        <begin position="360"/>
        <end position="387"/>
    </location>
</feature>
<dbReference type="Proteomes" id="UP000596661">
    <property type="component" value="Chromosome 8"/>
</dbReference>
<evidence type="ECO:0000313" key="4">
    <source>
        <dbReference type="EnsemblPlants" id="cds.evm.model.08.824"/>
    </source>
</evidence>
<dbReference type="AlphaFoldDB" id="A0A803QCH3"/>
<protein>
    <recommendedName>
        <fullName evidence="3">CCHC-type domain-containing protein</fullName>
    </recommendedName>
</protein>
<keyword evidence="1" id="KW-0862">Zinc</keyword>
<dbReference type="PANTHER" id="PTHR31286">
    <property type="entry name" value="GLYCINE-RICH CELL WALL STRUCTURAL PROTEIN 1.8-LIKE"/>
    <property type="match status" value="1"/>
</dbReference>
<evidence type="ECO:0000259" key="3">
    <source>
        <dbReference type="PROSITE" id="PS50158"/>
    </source>
</evidence>
<feature type="region of interest" description="Disordered" evidence="2">
    <location>
        <begin position="234"/>
        <end position="263"/>
    </location>
</feature>
<feature type="compositionally biased region" description="Basic and acidic residues" evidence="2">
    <location>
        <begin position="240"/>
        <end position="259"/>
    </location>
</feature>
<keyword evidence="1" id="KW-0479">Metal-binding</keyword>
<keyword evidence="5" id="KW-1185">Reference proteome</keyword>
<dbReference type="InterPro" id="IPR001878">
    <property type="entry name" value="Znf_CCHC"/>
</dbReference>